<comment type="caution">
    <text evidence="10">Lacks conserved residue(s) required for the propagation of feature annotation.</text>
</comment>
<evidence type="ECO:0000256" key="4">
    <source>
        <dbReference type="ARBA" id="ARBA00022741"/>
    </source>
</evidence>
<reference evidence="12 13" key="1">
    <citation type="submission" date="2015-11" db="EMBL/GenBank/DDBJ databases">
        <title>Description and complete genome sequence of a novel strain predominating in hypersaline microbial mats and representing a new family of the Bacteriodetes phylum.</title>
        <authorList>
            <person name="Spring S."/>
            <person name="Bunk B."/>
            <person name="Sproer C."/>
            <person name="Klenk H.-P."/>
        </authorList>
    </citation>
    <scope>NUCLEOTIDE SEQUENCE [LARGE SCALE GENOMIC DNA]</scope>
    <source>
        <strain evidence="12 13">L21-Spi-D4</strain>
    </source>
</reference>
<evidence type="ECO:0000256" key="5">
    <source>
        <dbReference type="ARBA" id="ARBA00022801"/>
    </source>
</evidence>
<dbReference type="PANTHER" id="PTHR11067">
    <property type="entry name" value="INOSINE TRIPHOSPHATE PYROPHOSPHATASE/HAM1 PROTEIN"/>
    <property type="match status" value="1"/>
</dbReference>
<organism evidence="12 13">
    <name type="scientific">Salinivirga cyanobacteriivorans</name>
    <dbReference type="NCBI Taxonomy" id="1307839"/>
    <lineage>
        <taxon>Bacteria</taxon>
        <taxon>Pseudomonadati</taxon>
        <taxon>Bacteroidota</taxon>
        <taxon>Bacteroidia</taxon>
        <taxon>Bacteroidales</taxon>
        <taxon>Salinivirgaceae</taxon>
        <taxon>Salinivirga</taxon>
    </lineage>
</organism>
<dbReference type="GO" id="GO:0036222">
    <property type="term" value="F:XTP diphosphatase activity"/>
    <property type="evidence" value="ECO:0007669"/>
    <property type="project" value="UniProtKB-UniRule"/>
</dbReference>
<dbReference type="Gene3D" id="3.90.950.10">
    <property type="match status" value="1"/>
</dbReference>
<comment type="catalytic activity">
    <reaction evidence="9 10">
        <text>XTP + H2O = XMP + diphosphate + H(+)</text>
        <dbReference type="Rhea" id="RHEA:28610"/>
        <dbReference type="ChEBI" id="CHEBI:15377"/>
        <dbReference type="ChEBI" id="CHEBI:15378"/>
        <dbReference type="ChEBI" id="CHEBI:33019"/>
        <dbReference type="ChEBI" id="CHEBI:57464"/>
        <dbReference type="ChEBI" id="CHEBI:61314"/>
        <dbReference type="EC" id="3.6.1.66"/>
    </reaction>
</comment>
<dbReference type="PATRIC" id="fig|1307839.3.peg.2116"/>
<keyword evidence="5 10" id="KW-0378">Hydrolase</keyword>
<protein>
    <recommendedName>
        <fullName evidence="10">dITP/XTP pyrophosphatase</fullName>
        <ecNumber evidence="10">3.6.1.66</ecNumber>
    </recommendedName>
    <alternativeName>
        <fullName evidence="10">Non-canonical purine NTP pyrophosphatase</fullName>
    </alternativeName>
    <alternativeName>
        <fullName evidence="10">Non-standard purine NTP pyrophosphatase</fullName>
    </alternativeName>
    <alternativeName>
        <fullName evidence="10">Nucleoside-triphosphate diphosphatase</fullName>
    </alternativeName>
    <alternativeName>
        <fullName evidence="10">Nucleoside-triphosphate pyrophosphatase</fullName>
        <shortName evidence="10">NTPase</shortName>
    </alternativeName>
</protein>
<comment type="cofactor">
    <cofactor evidence="10">
        <name>Mg(2+)</name>
        <dbReference type="ChEBI" id="CHEBI:18420"/>
    </cofactor>
    <text evidence="10">Binds 1 Mg(2+) ion per subunit.</text>
</comment>
<dbReference type="GO" id="GO:0017111">
    <property type="term" value="F:ribonucleoside triphosphate phosphatase activity"/>
    <property type="evidence" value="ECO:0007669"/>
    <property type="project" value="InterPro"/>
</dbReference>
<evidence type="ECO:0000256" key="7">
    <source>
        <dbReference type="ARBA" id="ARBA00023080"/>
    </source>
</evidence>
<dbReference type="Proteomes" id="UP000064893">
    <property type="component" value="Chromosome"/>
</dbReference>
<dbReference type="GO" id="GO:0009117">
    <property type="term" value="P:nucleotide metabolic process"/>
    <property type="evidence" value="ECO:0007669"/>
    <property type="project" value="UniProtKB-KW"/>
</dbReference>
<dbReference type="GO" id="GO:0005829">
    <property type="term" value="C:cytosol"/>
    <property type="evidence" value="ECO:0007669"/>
    <property type="project" value="TreeGrafter"/>
</dbReference>
<dbReference type="NCBIfam" id="TIGR00042">
    <property type="entry name" value="RdgB/HAM1 family non-canonical purine NTP pyrophosphatase"/>
    <property type="match status" value="1"/>
</dbReference>
<keyword evidence="4 10" id="KW-0547">Nucleotide-binding</keyword>
<evidence type="ECO:0000256" key="9">
    <source>
        <dbReference type="ARBA" id="ARBA00052017"/>
    </source>
</evidence>
<accession>A0A0S2HZY6</accession>
<dbReference type="EMBL" id="CP013118">
    <property type="protein sequence ID" value="ALO15640.1"/>
    <property type="molecule type" value="Genomic_DNA"/>
</dbReference>
<comment type="catalytic activity">
    <reaction evidence="8 10">
        <text>dITP + H2O = dIMP + diphosphate + H(+)</text>
        <dbReference type="Rhea" id="RHEA:28342"/>
        <dbReference type="ChEBI" id="CHEBI:15377"/>
        <dbReference type="ChEBI" id="CHEBI:15378"/>
        <dbReference type="ChEBI" id="CHEBI:33019"/>
        <dbReference type="ChEBI" id="CHEBI:61194"/>
        <dbReference type="ChEBI" id="CHEBI:61382"/>
        <dbReference type="EC" id="3.6.1.66"/>
    </reaction>
</comment>
<feature type="binding site" evidence="10">
    <location>
        <position position="68"/>
    </location>
    <ligand>
        <name>Mg(2+)</name>
        <dbReference type="ChEBI" id="CHEBI:18420"/>
    </ligand>
</feature>
<dbReference type="AlphaFoldDB" id="A0A0S2HZY6"/>
<feature type="binding site" evidence="10">
    <location>
        <begin position="176"/>
        <end position="177"/>
    </location>
    <ligand>
        <name>substrate</name>
    </ligand>
</feature>
<comment type="similarity">
    <text evidence="1 10 11">Belongs to the HAM1 NTPase family.</text>
</comment>
<evidence type="ECO:0000313" key="12">
    <source>
        <dbReference type="EMBL" id="ALO15640.1"/>
    </source>
</evidence>
<dbReference type="STRING" id="1307839.L21SP5_02001"/>
<comment type="function">
    <text evidence="10">Pyrophosphatase that catalyzes the hydrolysis of nucleoside triphosphates to their monophosphate derivatives, with a high preference for the non-canonical purine nucleotides XTP (xanthosine triphosphate), dITP (deoxyinosine triphosphate) and ITP. Seems to function as a house-cleaning enzyme that removes non-canonical purine nucleotides from the nucleotide pool, thus preventing their incorporation into DNA/RNA and avoiding chromosomal lesions.</text>
</comment>
<dbReference type="GO" id="GO:0036220">
    <property type="term" value="F:ITP diphosphatase activity"/>
    <property type="evidence" value="ECO:0007669"/>
    <property type="project" value="UniProtKB-UniRule"/>
</dbReference>
<evidence type="ECO:0000256" key="8">
    <source>
        <dbReference type="ARBA" id="ARBA00051875"/>
    </source>
</evidence>
<evidence type="ECO:0000256" key="6">
    <source>
        <dbReference type="ARBA" id="ARBA00022842"/>
    </source>
</evidence>
<keyword evidence="13" id="KW-1185">Reference proteome</keyword>
<dbReference type="GO" id="GO:0009146">
    <property type="term" value="P:purine nucleoside triphosphate catabolic process"/>
    <property type="evidence" value="ECO:0007669"/>
    <property type="project" value="UniProtKB-UniRule"/>
</dbReference>
<dbReference type="PANTHER" id="PTHR11067:SF9">
    <property type="entry name" value="INOSINE TRIPHOSPHATE PYROPHOSPHATASE"/>
    <property type="match status" value="1"/>
</dbReference>
<dbReference type="OrthoDB" id="9807456at2"/>
<comment type="subunit">
    <text evidence="2 10">Homodimer.</text>
</comment>
<feature type="binding site" evidence="10">
    <location>
        <position position="171"/>
    </location>
    <ligand>
        <name>substrate</name>
    </ligand>
</feature>
<dbReference type="SUPFAM" id="SSF52972">
    <property type="entry name" value="ITPase-like"/>
    <property type="match status" value="1"/>
</dbReference>
<name>A0A0S2HZY6_9BACT</name>
<evidence type="ECO:0000256" key="10">
    <source>
        <dbReference type="HAMAP-Rule" id="MF_01405"/>
    </source>
</evidence>
<evidence type="ECO:0000256" key="2">
    <source>
        <dbReference type="ARBA" id="ARBA00011738"/>
    </source>
</evidence>
<feature type="active site" description="Proton acceptor" evidence="10">
    <location>
        <position position="68"/>
    </location>
</feature>
<keyword evidence="6 10" id="KW-0460">Magnesium</keyword>
<dbReference type="HAMAP" id="MF_01405">
    <property type="entry name" value="Non_canon_purine_NTPase"/>
    <property type="match status" value="1"/>
</dbReference>
<comment type="catalytic activity">
    <reaction evidence="10">
        <text>ITP + H2O = IMP + diphosphate + H(+)</text>
        <dbReference type="Rhea" id="RHEA:29399"/>
        <dbReference type="ChEBI" id="CHEBI:15377"/>
        <dbReference type="ChEBI" id="CHEBI:15378"/>
        <dbReference type="ChEBI" id="CHEBI:33019"/>
        <dbReference type="ChEBI" id="CHEBI:58053"/>
        <dbReference type="ChEBI" id="CHEBI:61402"/>
        <dbReference type="EC" id="3.6.1.66"/>
    </reaction>
</comment>
<dbReference type="GO" id="GO:0035870">
    <property type="term" value="F:dITP diphosphatase activity"/>
    <property type="evidence" value="ECO:0007669"/>
    <property type="project" value="UniProtKB-UniRule"/>
</dbReference>
<dbReference type="CDD" id="cd00515">
    <property type="entry name" value="HAM1"/>
    <property type="match status" value="1"/>
</dbReference>
<feature type="binding site" evidence="10">
    <location>
        <begin position="148"/>
        <end position="151"/>
    </location>
    <ligand>
        <name>substrate</name>
    </ligand>
</feature>
<gene>
    <name evidence="12" type="ORF">L21SP5_02001</name>
</gene>
<evidence type="ECO:0000256" key="11">
    <source>
        <dbReference type="RuleBase" id="RU003781"/>
    </source>
</evidence>
<evidence type="ECO:0000313" key="13">
    <source>
        <dbReference type="Proteomes" id="UP000064893"/>
    </source>
</evidence>
<keyword evidence="7 10" id="KW-0546">Nucleotide metabolism</keyword>
<evidence type="ECO:0000256" key="3">
    <source>
        <dbReference type="ARBA" id="ARBA00022723"/>
    </source>
</evidence>
<dbReference type="Pfam" id="PF01725">
    <property type="entry name" value="Ham1p_like"/>
    <property type="match status" value="1"/>
</dbReference>
<dbReference type="FunFam" id="3.90.950.10:FF:000001">
    <property type="entry name" value="dITP/XTP pyrophosphatase"/>
    <property type="match status" value="1"/>
</dbReference>
<dbReference type="InterPro" id="IPR020922">
    <property type="entry name" value="dITP/XTP_pyrophosphatase"/>
</dbReference>
<dbReference type="RefSeq" id="WP_057953079.1">
    <property type="nucleotide sequence ID" value="NZ_CP013118.1"/>
</dbReference>
<sequence length="194" mass="21884">MEVIFATHNKHKSKEIKKLASDVVLIRNLNDIGYETEIPETGTTLKANALEKCQFVKRSLSSPVFADDTGFEVDALNGAPGVYSARYAGEPKSDKANLQKLLREIQGKADRRARFKTVICFLKDDEPLFFEGVVEGKVIDTPKGAEGFGYDPVFIPDGYKQTFAEMDLELKNKISHRGKAFEKFVKYLYENYSK</sequence>
<dbReference type="InterPro" id="IPR029001">
    <property type="entry name" value="ITPase-like_fam"/>
</dbReference>
<feature type="binding site" evidence="10">
    <location>
        <position position="69"/>
    </location>
    <ligand>
        <name>substrate</name>
    </ligand>
</feature>
<dbReference type="KEGG" id="blq:L21SP5_02001"/>
<dbReference type="GO" id="GO:0000166">
    <property type="term" value="F:nucleotide binding"/>
    <property type="evidence" value="ECO:0007669"/>
    <property type="project" value="UniProtKB-KW"/>
</dbReference>
<dbReference type="EC" id="3.6.1.66" evidence="10"/>
<keyword evidence="3 10" id="KW-0479">Metal-binding</keyword>
<proteinExistence type="inferred from homology"/>
<dbReference type="GO" id="GO:0046872">
    <property type="term" value="F:metal ion binding"/>
    <property type="evidence" value="ECO:0007669"/>
    <property type="project" value="UniProtKB-KW"/>
</dbReference>
<evidence type="ECO:0000256" key="1">
    <source>
        <dbReference type="ARBA" id="ARBA00008023"/>
    </source>
</evidence>
<dbReference type="InterPro" id="IPR002637">
    <property type="entry name" value="RdgB/HAM1"/>
</dbReference>
<feature type="binding site" evidence="10">
    <location>
        <begin position="7"/>
        <end position="12"/>
    </location>
    <ligand>
        <name>substrate</name>
    </ligand>
</feature>